<name>A0A951PSW6_9CYAN</name>
<feature type="domain" description="PAC" evidence="10">
    <location>
        <begin position="852"/>
        <end position="904"/>
    </location>
</feature>
<dbReference type="EC" id="2.7.13.3" evidence="2"/>
<dbReference type="SUPFAM" id="SSF55785">
    <property type="entry name" value="PYP-like sensor domain (PAS domain)"/>
    <property type="match status" value="6"/>
</dbReference>
<feature type="coiled-coil region" evidence="7">
    <location>
        <begin position="343"/>
        <end position="398"/>
    </location>
</feature>
<feature type="domain" description="Histidine kinase" evidence="8">
    <location>
        <begin position="922"/>
        <end position="1145"/>
    </location>
</feature>
<dbReference type="Pfam" id="PF02518">
    <property type="entry name" value="HATPase_c"/>
    <property type="match status" value="1"/>
</dbReference>
<comment type="caution">
    <text evidence="11">The sequence shown here is derived from an EMBL/GenBank/DDBJ whole genome shotgun (WGS) entry which is preliminary data.</text>
</comment>
<dbReference type="EMBL" id="JAHHIF010000060">
    <property type="protein sequence ID" value="MBW4548372.1"/>
    <property type="molecule type" value="Genomic_DNA"/>
</dbReference>
<dbReference type="InterPro" id="IPR035965">
    <property type="entry name" value="PAS-like_dom_sf"/>
</dbReference>
<dbReference type="CDD" id="cd00075">
    <property type="entry name" value="HATPase"/>
    <property type="match status" value="1"/>
</dbReference>
<dbReference type="InterPro" id="IPR052162">
    <property type="entry name" value="Sensor_kinase/Photoreceptor"/>
</dbReference>
<dbReference type="CDD" id="cd00082">
    <property type="entry name" value="HisKA"/>
    <property type="match status" value="1"/>
</dbReference>
<dbReference type="Pfam" id="PF13188">
    <property type="entry name" value="PAS_8"/>
    <property type="match status" value="1"/>
</dbReference>
<dbReference type="PROSITE" id="PS50113">
    <property type="entry name" value="PAC"/>
    <property type="match status" value="5"/>
</dbReference>
<dbReference type="InterPro" id="IPR004358">
    <property type="entry name" value="Sig_transdc_His_kin-like_C"/>
</dbReference>
<dbReference type="PANTHER" id="PTHR43304:SF1">
    <property type="entry name" value="PAC DOMAIN-CONTAINING PROTEIN"/>
    <property type="match status" value="1"/>
</dbReference>
<dbReference type="SMART" id="SM00086">
    <property type="entry name" value="PAC"/>
    <property type="match status" value="4"/>
</dbReference>
<keyword evidence="7" id="KW-0175">Coiled coil</keyword>
<dbReference type="SUPFAM" id="SSF47384">
    <property type="entry name" value="Homodimeric domain of signal transducing histidine kinase"/>
    <property type="match status" value="1"/>
</dbReference>
<dbReference type="GO" id="GO:0000155">
    <property type="term" value="F:phosphorelay sensor kinase activity"/>
    <property type="evidence" value="ECO:0007669"/>
    <property type="project" value="InterPro"/>
</dbReference>
<dbReference type="Pfam" id="PF08448">
    <property type="entry name" value="PAS_4"/>
    <property type="match status" value="3"/>
</dbReference>
<dbReference type="InterPro" id="IPR005467">
    <property type="entry name" value="His_kinase_dom"/>
</dbReference>
<proteinExistence type="predicted"/>
<keyword evidence="4" id="KW-0808">Transferase</keyword>
<reference evidence="11" key="2">
    <citation type="journal article" date="2022" name="Microbiol. Resour. Announc.">
        <title>Metagenome Sequencing to Explore Phylogenomics of Terrestrial Cyanobacteria.</title>
        <authorList>
            <person name="Ward R.D."/>
            <person name="Stajich J.E."/>
            <person name="Johansen J.R."/>
            <person name="Huntemann M."/>
            <person name="Clum A."/>
            <person name="Foster B."/>
            <person name="Foster B."/>
            <person name="Roux S."/>
            <person name="Palaniappan K."/>
            <person name="Varghese N."/>
            <person name="Mukherjee S."/>
            <person name="Reddy T.B.K."/>
            <person name="Daum C."/>
            <person name="Copeland A."/>
            <person name="Chen I.A."/>
            <person name="Ivanova N.N."/>
            <person name="Kyrpides N.C."/>
            <person name="Shapiro N."/>
            <person name="Eloe-Fadrosh E.A."/>
            <person name="Pietrasiak N."/>
        </authorList>
    </citation>
    <scope>NUCLEOTIDE SEQUENCE</scope>
    <source>
        <strain evidence="11">CPER-KK1</strain>
    </source>
</reference>
<evidence type="ECO:0000259" key="10">
    <source>
        <dbReference type="PROSITE" id="PS50113"/>
    </source>
</evidence>
<evidence type="ECO:0000256" key="4">
    <source>
        <dbReference type="ARBA" id="ARBA00022679"/>
    </source>
</evidence>
<dbReference type="SMART" id="SM00091">
    <property type="entry name" value="PAS"/>
    <property type="match status" value="6"/>
</dbReference>
<keyword evidence="6" id="KW-0902">Two-component regulatory system</keyword>
<comment type="catalytic activity">
    <reaction evidence="1">
        <text>ATP + protein L-histidine = ADP + protein N-phospho-L-histidine.</text>
        <dbReference type="EC" id="2.7.13.3"/>
    </reaction>
</comment>
<dbReference type="InterPro" id="IPR000014">
    <property type="entry name" value="PAS"/>
</dbReference>
<dbReference type="SMART" id="SM00388">
    <property type="entry name" value="HisKA"/>
    <property type="match status" value="1"/>
</dbReference>
<dbReference type="SUPFAM" id="SSF55874">
    <property type="entry name" value="ATPase domain of HSP90 chaperone/DNA topoisomerase II/histidine kinase"/>
    <property type="match status" value="1"/>
</dbReference>
<dbReference type="Proteomes" id="UP000753908">
    <property type="component" value="Unassembled WGS sequence"/>
</dbReference>
<feature type="domain" description="PAS" evidence="9">
    <location>
        <begin position="230"/>
        <end position="300"/>
    </location>
</feature>
<feature type="domain" description="PAS" evidence="9">
    <location>
        <begin position="395"/>
        <end position="437"/>
    </location>
</feature>
<keyword evidence="5" id="KW-0418">Kinase</keyword>
<feature type="domain" description="PAS" evidence="9">
    <location>
        <begin position="652"/>
        <end position="722"/>
    </location>
</feature>
<evidence type="ECO:0000259" key="9">
    <source>
        <dbReference type="PROSITE" id="PS50112"/>
    </source>
</evidence>
<dbReference type="InterPro" id="IPR036097">
    <property type="entry name" value="HisK_dim/P_sf"/>
</dbReference>
<dbReference type="Pfam" id="PF00512">
    <property type="entry name" value="HisKA"/>
    <property type="match status" value="1"/>
</dbReference>
<dbReference type="PANTHER" id="PTHR43304">
    <property type="entry name" value="PHYTOCHROME-LIKE PROTEIN CPH1"/>
    <property type="match status" value="1"/>
</dbReference>
<organism evidence="11 12">
    <name type="scientific">Symplocastrum torsivum CPER-KK1</name>
    <dbReference type="NCBI Taxonomy" id="450513"/>
    <lineage>
        <taxon>Bacteria</taxon>
        <taxon>Bacillati</taxon>
        <taxon>Cyanobacteriota</taxon>
        <taxon>Cyanophyceae</taxon>
        <taxon>Oscillatoriophycideae</taxon>
        <taxon>Oscillatoriales</taxon>
        <taxon>Microcoleaceae</taxon>
        <taxon>Symplocastrum</taxon>
    </lineage>
</organism>
<dbReference type="InterPro" id="IPR003594">
    <property type="entry name" value="HATPase_dom"/>
</dbReference>
<evidence type="ECO:0000256" key="3">
    <source>
        <dbReference type="ARBA" id="ARBA00022553"/>
    </source>
</evidence>
<dbReference type="AlphaFoldDB" id="A0A951PSW6"/>
<evidence type="ECO:0000256" key="2">
    <source>
        <dbReference type="ARBA" id="ARBA00012438"/>
    </source>
</evidence>
<dbReference type="Gene3D" id="3.30.565.10">
    <property type="entry name" value="Histidine kinase-like ATPase, C-terminal domain"/>
    <property type="match status" value="1"/>
</dbReference>
<dbReference type="Pfam" id="PF13426">
    <property type="entry name" value="PAS_9"/>
    <property type="match status" value="1"/>
</dbReference>
<dbReference type="InterPro" id="IPR000700">
    <property type="entry name" value="PAS-assoc_C"/>
</dbReference>
<accession>A0A951PSW6</accession>
<evidence type="ECO:0000256" key="5">
    <source>
        <dbReference type="ARBA" id="ARBA00022777"/>
    </source>
</evidence>
<dbReference type="Gene3D" id="3.30.450.20">
    <property type="entry name" value="PAS domain"/>
    <property type="match status" value="6"/>
</dbReference>
<feature type="domain" description="PAC" evidence="10">
    <location>
        <begin position="726"/>
        <end position="778"/>
    </location>
</feature>
<dbReference type="PROSITE" id="PS50112">
    <property type="entry name" value="PAS"/>
    <property type="match status" value="5"/>
</dbReference>
<evidence type="ECO:0000259" key="8">
    <source>
        <dbReference type="PROSITE" id="PS50109"/>
    </source>
</evidence>
<dbReference type="InterPro" id="IPR013656">
    <property type="entry name" value="PAS_4"/>
</dbReference>
<sequence length="1151" mass="130137">MNLDNLLLRLQALRERVSEMQADCSEALPQAYLPEWTATTLAEVSMALSELQSELRGVSDHWQLATSTLNSTQCLTEQKLAETAQVVRLIPEGRDITEIKLAEAALRESEARLQAILAHSPVSIYLKDLQGQYLLINPEAEKLSGFSQEQLIGKTDYEILPLVVAEELRANDQKVLDTLTPLVREEVVPWKHGLSTYISVKFPLFDAKGIPNAICGISTDITERKRAEEQIRFQARLLDVVEQAIITTDLNGSITYWNRFAETLYGWQSAEVIGRNILEVTPGEVSKSLAAEILSCLQRGESWSGEFLAQRRDGTTFPAMVSDAPIFDHDGVLIGIVGVTSDITQLKLAEAALRQANQELELRVQERTAALSQTNRLLEAEITERKLAEEELQRSEERFRRALVHAPFPIMIHAEDGEVIQINQAWTEETGYIHSDIPTTADWIARGYEERRELVKAGIDRLYDLDTRVWEGEFTIKTRYGETKIWDFSSAPLGKLGNGKRLVISMAKDVTDRKQAEEAQRQSEARFRAAIEGSLDAFFIFQSVRDEGGQIVDFAFVELNSNAEKMISRRKEEVIGKRLCELLPINRAEGFFEKYVHVVETQEVLEEEFPFSSPEITASWLHHQVVPLADGIAITSKDITRRKMAEEALRESEERFRQLVETTSDWIWQVDENAVYTYVSPQVRDILGYEIEAVLGKTPFDFMPPEEAQRVANIYSHLIASRQPFTDLENTNIHKDLRLVVLETSGVPVFDKAGNFRGYRGIDRDITQRQMAQEVLRTSEERFRSLSACSPVGIFETDLAGRCLYTNPRYQEICSCTLEETLGEGWLQCLHPEERARVFAEWSLYARDGREYSKEFRIQTQEGIVRWIHVRSSPMFSAQGELIGHVGTVEDITSRRQAEADILAALHRERELSELRNSFLSLVSHEFRTPLTTIRSSTELLERYNNKLSDEKKQTHYRRIESAVDRMTHLLDEVLLIGQAEAGKLKFEPQPMDLVPWCRDLVEAMQAVYNNQQQSTTEQYALTFTSSGECTDAQIDEKLLAHILTNLLSNAIKYSLEGGTVQFDLVCTAREAIFCITDSGIGIPAEYLPQLFESFQRASNVGTIQGTGLGLAIVKKAVDLHRGTIAVESEVGVGTTFTVRLPLKSSPLVSN</sequence>
<keyword evidence="3" id="KW-0597">Phosphoprotein</keyword>
<dbReference type="Gene3D" id="1.10.287.130">
    <property type="match status" value="1"/>
</dbReference>
<feature type="domain" description="PAS" evidence="9">
    <location>
        <begin position="779"/>
        <end position="838"/>
    </location>
</feature>
<evidence type="ECO:0000256" key="7">
    <source>
        <dbReference type="SAM" id="Coils"/>
    </source>
</evidence>
<feature type="domain" description="PAS" evidence="9">
    <location>
        <begin position="109"/>
        <end position="160"/>
    </location>
</feature>
<feature type="domain" description="PAC" evidence="10">
    <location>
        <begin position="181"/>
        <end position="233"/>
    </location>
</feature>
<dbReference type="InterPro" id="IPR013655">
    <property type="entry name" value="PAS_fold_3"/>
</dbReference>
<dbReference type="InterPro" id="IPR036890">
    <property type="entry name" value="HATPase_C_sf"/>
</dbReference>
<dbReference type="PRINTS" id="PR00344">
    <property type="entry name" value="BCTRLSENSOR"/>
</dbReference>
<evidence type="ECO:0000313" key="12">
    <source>
        <dbReference type="Proteomes" id="UP000753908"/>
    </source>
</evidence>
<reference evidence="11" key="1">
    <citation type="submission" date="2021-05" db="EMBL/GenBank/DDBJ databases">
        <authorList>
            <person name="Pietrasiak N."/>
            <person name="Ward R."/>
            <person name="Stajich J.E."/>
            <person name="Kurbessoian T."/>
        </authorList>
    </citation>
    <scope>NUCLEOTIDE SEQUENCE</scope>
    <source>
        <strain evidence="11">CPER-KK1</strain>
    </source>
</reference>
<feature type="domain" description="PAC" evidence="10">
    <location>
        <begin position="303"/>
        <end position="355"/>
    </location>
</feature>
<dbReference type="PROSITE" id="PS50109">
    <property type="entry name" value="HIS_KIN"/>
    <property type="match status" value="1"/>
</dbReference>
<dbReference type="Pfam" id="PF08447">
    <property type="entry name" value="PAS_3"/>
    <property type="match status" value="1"/>
</dbReference>
<dbReference type="NCBIfam" id="TIGR00229">
    <property type="entry name" value="sensory_box"/>
    <property type="match status" value="6"/>
</dbReference>
<gene>
    <name evidence="11" type="ORF">KME25_28630</name>
</gene>
<evidence type="ECO:0000256" key="6">
    <source>
        <dbReference type="ARBA" id="ARBA00023012"/>
    </source>
</evidence>
<dbReference type="InterPro" id="IPR001610">
    <property type="entry name" value="PAC"/>
</dbReference>
<dbReference type="FunFam" id="3.30.565.10:FF:000006">
    <property type="entry name" value="Sensor histidine kinase WalK"/>
    <property type="match status" value="1"/>
</dbReference>
<dbReference type="CDD" id="cd00130">
    <property type="entry name" value="PAS"/>
    <property type="match status" value="6"/>
</dbReference>
<evidence type="ECO:0000256" key="1">
    <source>
        <dbReference type="ARBA" id="ARBA00000085"/>
    </source>
</evidence>
<dbReference type="SMART" id="SM00387">
    <property type="entry name" value="HATPase_c"/>
    <property type="match status" value="1"/>
</dbReference>
<protein>
    <recommendedName>
        <fullName evidence="2">histidine kinase</fullName>
        <ecNumber evidence="2">2.7.13.3</ecNumber>
    </recommendedName>
</protein>
<feature type="domain" description="PAC" evidence="10">
    <location>
        <begin position="470"/>
        <end position="522"/>
    </location>
</feature>
<evidence type="ECO:0000313" key="11">
    <source>
        <dbReference type="EMBL" id="MBW4548372.1"/>
    </source>
</evidence>
<dbReference type="InterPro" id="IPR003661">
    <property type="entry name" value="HisK_dim/P_dom"/>
</dbReference>